<evidence type="ECO:0000313" key="3">
    <source>
        <dbReference type="Proteomes" id="UP001186944"/>
    </source>
</evidence>
<comment type="caution">
    <text evidence="2">The sequence shown here is derived from an EMBL/GenBank/DDBJ whole genome shotgun (WGS) entry which is preliminary data.</text>
</comment>
<dbReference type="AlphaFoldDB" id="A0AA88YFL2"/>
<dbReference type="EMBL" id="VSWD01000004">
    <property type="protein sequence ID" value="KAK3104564.1"/>
    <property type="molecule type" value="Genomic_DNA"/>
</dbReference>
<evidence type="ECO:0000259" key="1">
    <source>
        <dbReference type="Pfam" id="PF20700"/>
    </source>
</evidence>
<feature type="domain" description="Mutator-like transposase" evidence="1">
    <location>
        <begin position="46"/>
        <end position="206"/>
    </location>
</feature>
<dbReference type="Pfam" id="PF20700">
    <property type="entry name" value="Mutator"/>
    <property type="match status" value="1"/>
</dbReference>
<proteinExistence type="predicted"/>
<reference evidence="2" key="1">
    <citation type="submission" date="2019-08" db="EMBL/GenBank/DDBJ databases">
        <title>The improved chromosome-level genome for the pearl oyster Pinctada fucata martensii using PacBio sequencing and Hi-C.</title>
        <authorList>
            <person name="Zheng Z."/>
        </authorList>
    </citation>
    <scope>NUCLEOTIDE SEQUENCE</scope>
    <source>
        <strain evidence="2">ZZ-2019</strain>
        <tissue evidence="2">Adductor muscle</tissue>
    </source>
</reference>
<dbReference type="Proteomes" id="UP001186944">
    <property type="component" value="Unassembled WGS sequence"/>
</dbReference>
<organism evidence="2 3">
    <name type="scientific">Pinctada imbricata</name>
    <name type="common">Atlantic pearl-oyster</name>
    <name type="synonym">Pinctada martensii</name>
    <dbReference type="NCBI Taxonomy" id="66713"/>
    <lineage>
        <taxon>Eukaryota</taxon>
        <taxon>Metazoa</taxon>
        <taxon>Spiralia</taxon>
        <taxon>Lophotrochozoa</taxon>
        <taxon>Mollusca</taxon>
        <taxon>Bivalvia</taxon>
        <taxon>Autobranchia</taxon>
        <taxon>Pteriomorphia</taxon>
        <taxon>Pterioida</taxon>
        <taxon>Pterioidea</taxon>
        <taxon>Pteriidae</taxon>
        <taxon>Pinctada</taxon>
    </lineage>
</organism>
<evidence type="ECO:0000313" key="2">
    <source>
        <dbReference type="EMBL" id="KAK3104564.1"/>
    </source>
</evidence>
<gene>
    <name evidence="2" type="ORF">FSP39_005062</name>
</gene>
<protein>
    <recommendedName>
        <fullName evidence="1">Mutator-like transposase domain-containing protein</fullName>
    </recommendedName>
</protein>
<keyword evidence="3" id="KW-1185">Reference proteome</keyword>
<dbReference type="InterPro" id="IPR049012">
    <property type="entry name" value="Mutator_transp_dom"/>
</dbReference>
<accession>A0AA88YFL2</accession>
<sequence>MKIREVNYTSPKGYRIINLDCLQSHVTDITMHVCLCPEADALTLEGKSPILIDTEQSMGLASVLIAKCKECHKVFELHTSPRLPGSKRYDVNVRAVWGSVETGSGPSHMNEFLGTLNSPGLSQPTFSSIENEIGQWWLNILEKDMLSAGAEERMLAINRNDFHHEVPAITVVTDGGWSKRTHKHSYNAMGGVAIIIGKETKKIITYWSTQ</sequence>
<name>A0AA88YFL2_PINIB</name>